<protein>
    <submittedName>
        <fullName evidence="3">Lysosomal-trafficking regulator</fullName>
    </submittedName>
</protein>
<feature type="compositionally biased region" description="Low complexity" evidence="2">
    <location>
        <begin position="2637"/>
        <end position="2653"/>
    </location>
</feature>
<evidence type="ECO:0000313" key="4">
    <source>
        <dbReference type="Proteomes" id="UP000440578"/>
    </source>
</evidence>
<feature type="coiled-coil region" evidence="1">
    <location>
        <begin position="881"/>
        <end position="908"/>
    </location>
</feature>
<feature type="compositionally biased region" description="Polar residues" evidence="2">
    <location>
        <begin position="2615"/>
        <end position="2626"/>
    </location>
</feature>
<proteinExistence type="predicted"/>
<feature type="region of interest" description="Disordered" evidence="2">
    <location>
        <begin position="1026"/>
        <end position="1368"/>
    </location>
</feature>
<feature type="compositionally biased region" description="Polar residues" evidence="2">
    <location>
        <begin position="131"/>
        <end position="141"/>
    </location>
</feature>
<keyword evidence="1" id="KW-0175">Coiled coil</keyword>
<feature type="compositionally biased region" description="Basic and acidic residues" evidence="2">
    <location>
        <begin position="1222"/>
        <end position="1233"/>
    </location>
</feature>
<dbReference type="PANTHER" id="PTHR13743:SF123">
    <property type="entry name" value="PROTEIN FAN"/>
    <property type="match status" value="1"/>
</dbReference>
<feature type="compositionally biased region" description="Basic and acidic residues" evidence="2">
    <location>
        <begin position="160"/>
        <end position="175"/>
    </location>
</feature>
<name>A0A6A4VKV9_AMPAM</name>
<feature type="region of interest" description="Disordered" evidence="2">
    <location>
        <begin position="1559"/>
        <end position="1582"/>
    </location>
</feature>
<gene>
    <name evidence="3" type="primary">Lyst</name>
    <name evidence="3" type="ORF">FJT64_010831</name>
</gene>
<reference evidence="3 4" key="1">
    <citation type="submission" date="2019-07" db="EMBL/GenBank/DDBJ databases">
        <title>Draft genome assembly of a fouling barnacle, Amphibalanus amphitrite (Darwin, 1854): The first reference genome for Thecostraca.</title>
        <authorList>
            <person name="Kim W."/>
        </authorList>
    </citation>
    <scope>NUCLEOTIDE SEQUENCE [LARGE SCALE GENOMIC DNA]</scope>
    <source>
        <strain evidence="3">SNU_AA5</strain>
        <tissue evidence="3">Soma without cirri and trophi</tissue>
    </source>
</reference>
<feature type="compositionally biased region" description="Low complexity" evidence="2">
    <location>
        <begin position="1338"/>
        <end position="1347"/>
    </location>
</feature>
<organism evidence="3 4">
    <name type="scientific">Amphibalanus amphitrite</name>
    <name type="common">Striped barnacle</name>
    <name type="synonym">Balanus amphitrite</name>
    <dbReference type="NCBI Taxonomy" id="1232801"/>
    <lineage>
        <taxon>Eukaryota</taxon>
        <taxon>Metazoa</taxon>
        <taxon>Ecdysozoa</taxon>
        <taxon>Arthropoda</taxon>
        <taxon>Crustacea</taxon>
        <taxon>Multicrustacea</taxon>
        <taxon>Cirripedia</taxon>
        <taxon>Thoracica</taxon>
        <taxon>Thoracicalcarea</taxon>
        <taxon>Balanomorpha</taxon>
        <taxon>Balanoidea</taxon>
        <taxon>Balanidae</taxon>
        <taxon>Amphibalaninae</taxon>
        <taxon>Amphibalanus</taxon>
    </lineage>
</organism>
<feature type="region of interest" description="Disordered" evidence="2">
    <location>
        <begin position="224"/>
        <end position="248"/>
    </location>
</feature>
<feature type="compositionally biased region" description="Basic and acidic residues" evidence="2">
    <location>
        <begin position="90"/>
        <end position="129"/>
    </location>
</feature>
<dbReference type="InterPro" id="IPR050865">
    <property type="entry name" value="BEACH_Domain"/>
</dbReference>
<evidence type="ECO:0000313" key="3">
    <source>
        <dbReference type="EMBL" id="KAF0290998.1"/>
    </source>
</evidence>
<dbReference type="EMBL" id="VIIS01001915">
    <property type="protein sequence ID" value="KAF0290998.1"/>
    <property type="molecule type" value="Genomic_DNA"/>
</dbReference>
<feature type="compositionally biased region" description="Low complexity" evidence="2">
    <location>
        <begin position="1060"/>
        <end position="1072"/>
    </location>
</feature>
<feature type="compositionally biased region" description="Low complexity" evidence="2">
    <location>
        <begin position="1571"/>
        <end position="1582"/>
    </location>
</feature>
<dbReference type="OrthoDB" id="26681at2759"/>
<feature type="region of interest" description="Disordered" evidence="2">
    <location>
        <begin position="88"/>
        <end position="197"/>
    </location>
</feature>
<feature type="compositionally biased region" description="Pro residues" evidence="2">
    <location>
        <begin position="1047"/>
        <end position="1059"/>
    </location>
</feature>
<feature type="compositionally biased region" description="Pro residues" evidence="2">
    <location>
        <begin position="2627"/>
        <end position="2636"/>
    </location>
</feature>
<feature type="compositionally biased region" description="Polar residues" evidence="2">
    <location>
        <begin position="1311"/>
        <end position="1322"/>
    </location>
</feature>
<dbReference type="PANTHER" id="PTHR13743">
    <property type="entry name" value="BEIGE/BEACH-RELATED"/>
    <property type="match status" value="1"/>
</dbReference>
<feature type="region of interest" description="Disordered" evidence="2">
    <location>
        <begin position="2103"/>
        <end position="2196"/>
    </location>
</feature>
<dbReference type="Proteomes" id="UP000440578">
    <property type="component" value="Unassembled WGS sequence"/>
</dbReference>
<evidence type="ECO:0000256" key="2">
    <source>
        <dbReference type="SAM" id="MobiDB-lite"/>
    </source>
</evidence>
<evidence type="ECO:0000256" key="1">
    <source>
        <dbReference type="SAM" id="Coils"/>
    </source>
</evidence>
<feature type="region of interest" description="Disordered" evidence="2">
    <location>
        <begin position="2608"/>
        <end position="2667"/>
    </location>
</feature>
<feature type="region of interest" description="Disordered" evidence="2">
    <location>
        <begin position="928"/>
        <end position="976"/>
    </location>
</feature>
<keyword evidence="4" id="KW-1185">Reference proteome</keyword>
<feature type="compositionally biased region" description="Polar residues" evidence="2">
    <location>
        <begin position="947"/>
        <end position="960"/>
    </location>
</feature>
<accession>A0A6A4VKV9</accession>
<comment type="caution">
    <text evidence="3">The sequence shown here is derived from an EMBL/GenBank/DDBJ whole genome shotgun (WGS) entry which is preliminary data.</text>
</comment>
<feature type="compositionally biased region" description="Polar residues" evidence="2">
    <location>
        <begin position="1287"/>
        <end position="1302"/>
    </location>
</feature>
<sequence>MTGLIYQFQRDVHEACSVQLAGGGALGERPESELGAVLRYMVAGRGWMILHVINALPSASIRISPETVELICSLLAPMANHALLMQDTASSKEKQQNRDKDGEDSRDAEKSDDTKDSSKDCPAAREAQKCESPTGSANLPTGSDVRPKTPQKGLPKKSVRSQECRGAESPSRPESRQSSADAQSEGELPDAPADGLYPVPISWETAAVHGTPLCPHTERLLAARRSQSAEGSRPPSPAGSSDESDAEGAAALERLHARPALVVSRRPEADCWDYLSVAGAASSDERPPWVAQPRAERPADWTARYRPLLVRRHLPPDAVIRLGLSLLTRCCMRAAPGQADPRCAVCLRTALKLVDTKRARSVVPEHALLLAVATAGPALVTRPDMILPHIETFAAAERAGGDGSLSGRALLVVVRCLTLLAYQSVRNPQEAPGVWPETLALWGKLQVTEALQRYFSEPGAEPELCRALASAIASAVIALKELRAPPPVAGGRRRAPDGCGGGPLSAHHCPKQPAGLSGCPAAFLSEQLLRLAAAPPDRALRAQLIQTAEQSGVCCCLPPAAALPALAAAVESAGSAAGCRLTLRLMEGTLAQLGGAASSVDCRVCDPDRGPADGGRWLPAGTVYARLLTAVHASPGRRRLLGQHLLRVLTTAHPRLRLVLLRDLLLPLLPPADDGCAAGDISQHQEYLITLSVSACRLVLEDTSAADDDPAVAVVRRRLHPAQLTGLLHRPRLRRRALTLLALLAAAETGSGSQTPPPGDSTAALMDTLLAHTGSLSRALLVGDAHPTDSSPAISGALPPSLEADLPQLTDMWQAFVTAISQWKLLGEAVLSRYPDLGRDLASALDRLLRFLGSLERDAGDGETALDLCAAESCCRLLAVLLEAALLVAQLTQQQAQLERRLAAALAALRPRSGALLSRLADLLMDRCQPPPSGSQQSEFCSDAGSVPSSDGESTQSPPGSTDGYDADFEITEGPAPHQSCAHRRLLHVWLLPLLADLLVRSFSLSCRSNLLRCREEDWQSHLRRWRADPTGPDPPRALFQRAPTSAPRPPPPPPPEPTPAQRAQTQQQTEAEVVERTGDGQITATDGPSADCVINSEDSGAKGGEQVTCDAEATTEELGEPSCSAGAAESPAKLEKPADDSAADEGIASDGGEIGDSDPTADSCAEAAETRAMPAERPLTVTEESSGDNGGVQTDPLPRPGLSESAAEQRSSIVDVPFEDCTDRAESVEVSERQLSPLGEGADKLSERISPAHIYDQEVERDTPASMEASADPALPDTAVTCAEDVQSSDPTTSAPQTVNRACSDETAHSTEPTSEPTQSDPELAKEPPAAVPGPSAPVVSVCEPQPESEPKPESEPEPEPQPEPVPAFIREFGRGLRHAASRLAAAARQSETSAAQLRHLALPSQLLSGMPELFSTAVPALEDAVRACADLIWSVHADSVTEDVLGRYLGFLTAPNPPVMPLLWPLPRLFSGAPAPIHSVQFPAGAPVEPADPTVPADGTAGGIADVLKMQRVHRDRRVGSALALSAAAVPLGGPTRPLDPFAGCSVSLWLRPLPSETPAASAPPSPPAAAARSEAKSGAASERSRCHVLSVGAAGQLTELWLQKDRRLLARRTESAALTCRALSEAALSARPAPARWTHLAFRLVPNGEVMTLTVHVDGCVSESVDIPSATCAGSAVLLLGHGGGDAGASYELSSVLVFSEPVLDLEHAFTLRLLGPDCADLTACSFTPLKINISDSLTASVLKKVNISRITTSFGDLIKKMEPALLLSYSTAEPAVALSFPEPGAVPQRRPVLWRSAARHQVTPRLVTAVARLGGLKFFMYLFARVVELGADGPSQATALHVLLAAASHQWRWTCDESEDLLPHMVAAVLGSKQAAVGGHMLQVYLSACIGGVTVHLRAPDVLAGVSLSDPVVRSPSLLVGLFRHWRCWLEPPADHSDFGGRCRLLTEAVRTVVLVLSERYKYRDFNLTVLREKRLLHEVLEFLTSHFVDERGEPLPAPLVDQLLQLLQCLVGTPPCASALTALWRAVLLLHPSRYMFVCQTRSSCYYLLDSALTHSREPAATERLSLSVDSAGGDAPSGGPPVDLAADLADRKQELVSRFLDSLPPQRSARARTVSPERPPAGARGRSGSVSPSEEADTRAGSVPPSPVPVGETPTGPCSPLLLLARRMRGESEASEESETQSVSDRSSVSGGQMAARLMGLLGPALLALPEQHVPVMWAEVRAQHLCVMANHDEPAVRAAVLKLLRVWCQRAPASALHHFTRDCGFHLLGNQLHSHPATASVLEASRRMVLAAPPGRGPIQQVQAGALTLLLALLPASIGDISVCHNIINYLELIVTGVEHWIGALLDDGLVESVCGAAVRLAHLPLQLTDLGTSQRQILYDDITRLLTSLTKRLVLSTQSKHFQVLYDLLLVLNYLYEEEHRQCGPGSTPTVTVVRLEFDVVEAALSTILDSVNQIVADGDRPRQVVPSRWELSERHRRILLLAVDIITYLDPADVTEHTVRFLEWLLPMVAVCVQTPLAEGRAEPLRQNRPGLKTALGTLLVTLSSPDWPSEVRVLVAVFLAQMDTQVDAVLQASLLNTASKAYQFSLFFHELLHSSDLSSDPASAVESTSGSINSSPDEPPASPVTPGPASASGRPPSWSAPPSDGRSRGLRSAATSGRHGALSVVAEALERNGLPSPPPPPTQKGAQWTVVETTIRLWRQERAERRAEWRKNLVAAEKRAMQCYENHYHRVCEAAHRATEITTCHQNEARRAHLQVLRASAMLQSRVESAWRRVVKQMADQGAPWAPPQAQHSFWELDPTEGYLRQRNRLRKTRLNLAARFFQPAAAKCVESDRLPAPLSYLFSSSAAEVSSQYIEQFHMDRVRYMTPCEVIALDGGVPGEVLISDSNLYFVVDRTASTGSSVAGMQLAR</sequence>